<gene>
    <name evidence="1" type="ORF">PB1_16534</name>
</gene>
<accession>I3DY61</accession>
<dbReference type="EMBL" id="AFEU01000003">
    <property type="protein sequence ID" value="EIJ79182.1"/>
    <property type="molecule type" value="Genomic_DNA"/>
</dbReference>
<dbReference type="PATRIC" id="fig|997296.3.peg.3480"/>
<comment type="caution">
    <text evidence="1">The sequence shown here is derived from an EMBL/GenBank/DDBJ whole genome shotgun (WGS) entry which is preliminary data.</text>
</comment>
<name>I3DY61_BACMT</name>
<dbReference type="Proteomes" id="UP000010523">
    <property type="component" value="Unassembled WGS sequence"/>
</dbReference>
<keyword evidence="2" id="KW-1185">Reference proteome</keyword>
<protein>
    <submittedName>
        <fullName evidence="1">Uncharacterized protein</fullName>
    </submittedName>
</protein>
<evidence type="ECO:0000313" key="2">
    <source>
        <dbReference type="Proteomes" id="UP000010523"/>
    </source>
</evidence>
<sequence length="64" mass="7780">MNFCYFNIMEFLDENLKLKLLYILFAISTYFKKILRNLVSVFLTLFVDESKMNMSHKCKKIFIQ</sequence>
<organism evidence="1 2">
    <name type="scientific">Bacillus methanolicus PB1</name>
    <dbReference type="NCBI Taxonomy" id="997296"/>
    <lineage>
        <taxon>Bacteria</taxon>
        <taxon>Bacillati</taxon>
        <taxon>Bacillota</taxon>
        <taxon>Bacilli</taxon>
        <taxon>Bacillales</taxon>
        <taxon>Bacillaceae</taxon>
        <taxon>Bacillus</taxon>
    </lineage>
</organism>
<proteinExistence type="predicted"/>
<reference evidence="1 2" key="1">
    <citation type="journal article" date="2012" name="Appl. Environ. Microbiol.">
        <title>Genome Sequence of Thermotolerant Bacillus methanolicus: Features and Regulation Related to Methylotrophy and Production of L-Lysine and L-Glutamate from Methanol.</title>
        <authorList>
            <person name="Heggeset T.M."/>
            <person name="Krog A."/>
            <person name="Balzer S."/>
            <person name="Wentzel A."/>
            <person name="Ellingsen T.E."/>
            <person name="Brautaset T."/>
        </authorList>
    </citation>
    <scope>NUCLEOTIDE SEQUENCE [LARGE SCALE GENOMIC DNA]</scope>
    <source>
        <strain evidence="1 2">PB1</strain>
    </source>
</reference>
<dbReference type="AlphaFoldDB" id="I3DY61"/>
<evidence type="ECO:0000313" key="1">
    <source>
        <dbReference type="EMBL" id="EIJ79182.1"/>
    </source>
</evidence>
<dbReference type="STRING" id="997296.PB1_16534"/>